<proteinExistence type="predicted"/>
<reference evidence="1" key="1">
    <citation type="journal article" date="2021" name="Proc. Natl. Acad. Sci. U.S.A.">
        <title>A Catalog of Tens of Thousands of Viruses from Human Metagenomes Reveals Hidden Associations with Chronic Diseases.</title>
        <authorList>
            <person name="Tisza M.J."/>
            <person name="Buck C.B."/>
        </authorList>
    </citation>
    <scope>NUCLEOTIDE SEQUENCE</scope>
    <source>
        <strain evidence="1">CtmTa7</strain>
    </source>
</reference>
<evidence type="ECO:0000313" key="1">
    <source>
        <dbReference type="EMBL" id="DAE28646.1"/>
    </source>
</evidence>
<organism evidence="1">
    <name type="scientific">virus sp. ctmTa7</name>
    <dbReference type="NCBI Taxonomy" id="2828255"/>
    <lineage>
        <taxon>Viruses</taxon>
    </lineage>
</organism>
<protein>
    <submittedName>
        <fullName evidence="1">Putative structural protein</fullName>
    </submittedName>
</protein>
<dbReference type="EMBL" id="BK059091">
    <property type="protein sequence ID" value="DAE28646.1"/>
    <property type="molecule type" value="Genomic_DNA"/>
</dbReference>
<name>A0A8S5RB45_9VIRU</name>
<accession>A0A8S5RB45</accession>
<sequence length="273" mass="29631">MSFRLNNIIFDRTVGATVSDKTTGKVKAWLSQLSNISLNVSADPVEITDAMGSVIYRKYNAKSLEITATNAFISADVVALTSGTDMLYAAQEAPLRFPKIEEVPVGTKTLKITGFVTGTMEVYGLTASGATSTEEFSLTAAQEDHQFKIDTETLTLPTFNDGSIVKYLVKYTRDSKTAMMAKNYGDKFSKTSEIVFKCLAVDPCDKMLRAAYIVVPSASIAPDVELTIANGESNTIDFSAQALLDMCATDKTLFYIAFAEEDVEDDDTTVVGE</sequence>